<accession>A0ABZ2LTA1</accession>
<reference evidence="2 3" key="1">
    <citation type="submission" date="2021-12" db="EMBL/GenBank/DDBJ databases">
        <title>Discovery of the Pendulisporaceae a myxobacterial family with distinct sporulation behavior and unique specialized metabolism.</title>
        <authorList>
            <person name="Garcia R."/>
            <person name="Popoff A."/>
            <person name="Bader C.D."/>
            <person name="Loehr J."/>
            <person name="Walesch S."/>
            <person name="Walt C."/>
            <person name="Boldt J."/>
            <person name="Bunk B."/>
            <person name="Haeckl F.J.F.P.J."/>
            <person name="Gunesch A.P."/>
            <person name="Birkelbach J."/>
            <person name="Nuebel U."/>
            <person name="Pietschmann T."/>
            <person name="Bach T."/>
            <person name="Mueller R."/>
        </authorList>
    </citation>
    <scope>NUCLEOTIDE SEQUENCE [LARGE SCALE GENOMIC DNA]</scope>
    <source>
        <strain evidence="2 3">MSr11954</strain>
    </source>
</reference>
<dbReference type="EMBL" id="CP089984">
    <property type="protein sequence ID" value="WXB14152.1"/>
    <property type="molecule type" value="Genomic_DNA"/>
</dbReference>
<evidence type="ECO:0000256" key="1">
    <source>
        <dbReference type="SAM" id="MobiDB-lite"/>
    </source>
</evidence>
<dbReference type="Proteomes" id="UP001370348">
    <property type="component" value="Chromosome"/>
</dbReference>
<proteinExistence type="predicted"/>
<sequence>MLACAQNANTAGATGATEAKGSPSSSSSSGTESPDVASAPAVAPAHRDVTPVAKGAKGDPAVALREGEGAPGAAPPAGGDAAKTRRPFANTPQEATSYIDEAVETRHAEVETCVAAARERRKTPHAEIRVELGIDQEGTLIGVKAPKGSPEDKVLLDCIRGALSGAAFPRSKAGVITLKKTFSDQVIRR</sequence>
<name>A0ABZ2LTA1_9BACT</name>
<organism evidence="2 3">
    <name type="scientific">Pendulispora albinea</name>
    <dbReference type="NCBI Taxonomy" id="2741071"/>
    <lineage>
        <taxon>Bacteria</taxon>
        <taxon>Pseudomonadati</taxon>
        <taxon>Myxococcota</taxon>
        <taxon>Myxococcia</taxon>
        <taxon>Myxococcales</taxon>
        <taxon>Sorangiineae</taxon>
        <taxon>Pendulisporaceae</taxon>
        <taxon>Pendulispora</taxon>
    </lineage>
</organism>
<keyword evidence="3" id="KW-1185">Reference proteome</keyword>
<dbReference type="RefSeq" id="WP_394823769.1">
    <property type="nucleotide sequence ID" value="NZ_CP089984.1"/>
</dbReference>
<feature type="region of interest" description="Disordered" evidence="1">
    <location>
        <begin position="1"/>
        <end position="94"/>
    </location>
</feature>
<evidence type="ECO:0000313" key="3">
    <source>
        <dbReference type="Proteomes" id="UP001370348"/>
    </source>
</evidence>
<protein>
    <submittedName>
        <fullName evidence="2">Uncharacterized protein</fullName>
    </submittedName>
</protein>
<evidence type="ECO:0000313" key="2">
    <source>
        <dbReference type="EMBL" id="WXB14152.1"/>
    </source>
</evidence>
<gene>
    <name evidence="2" type="ORF">LZC94_40770</name>
</gene>
<feature type="compositionally biased region" description="Low complexity" evidence="1">
    <location>
        <begin position="1"/>
        <end position="44"/>
    </location>
</feature>
<feature type="compositionally biased region" description="Low complexity" evidence="1">
    <location>
        <begin position="71"/>
        <end position="81"/>
    </location>
</feature>